<evidence type="ECO:0008006" key="3">
    <source>
        <dbReference type="Google" id="ProtNLM"/>
    </source>
</evidence>
<proteinExistence type="predicted"/>
<dbReference type="EMBL" id="CP017415">
    <property type="protein sequence ID" value="AOU97836.1"/>
    <property type="molecule type" value="Genomic_DNA"/>
</dbReference>
<sequence>MDESHSVSVVSRQYDVNANQLFRWRGYYQEGHLDDGAGTKMLPVAIHDTRGPNDAAAALAPVGCIHRLNPHAKAGCLPLSID</sequence>
<evidence type="ECO:0000313" key="1">
    <source>
        <dbReference type="EMBL" id="AOU97836.1"/>
    </source>
</evidence>
<gene>
    <name evidence="1" type="ORF">BI364_07530</name>
</gene>
<organism evidence="1 2">
    <name type="scientific">Acidihalobacter yilgarnensis</name>
    <dbReference type="NCBI Taxonomy" id="2819280"/>
    <lineage>
        <taxon>Bacteria</taxon>
        <taxon>Pseudomonadati</taxon>
        <taxon>Pseudomonadota</taxon>
        <taxon>Gammaproteobacteria</taxon>
        <taxon>Chromatiales</taxon>
        <taxon>Ectothiorhodospiraceae</taxon>
        <taxon>Acidihalobacter</taxon>
    </lineage>
</organism>
<keyword evidence="2" id="KW-1185">Reference proteome</keyword>
<protein>
    <recommendedName>
        <fullName evidence="3">Transposase</fullName>
    </recommendedName>
</protein>
<dbReference type="Proteomes" id="UP000095401">
    <property type="component" value="Chromosome"/>
</dbReference>
<dbReference type="AlphaFoldDB" id="A0A1D8IMY6"/>
<dbReference type="GO" id="GO:0004803">
    <property type="term" value="F:transposase activity"/>
    <property type="evidence" value="ECO:0007669"/>
    <property type="project" value="InterPro"/>
</dbReference>
<evidence type="ECO:0000313" key="2">
    <source>
        <dbReference type="Proteomes" id="UP000095401"/>
    </source>
</evidence>
<dbReference type="GO" id="GO:0003677">
    <property type="term" value="F:DNA binding"/>
    <property type="evidence" value="ECO:0007669"/>
    <property type="project" value="InterPro"/>
</dbReference>
<dbReference type="KEGG" id="aprs:BI364_07530"/>
<dbReference type="GO" id="GO:0006313">
    <property type="term" value="P:DNA transposition"/>
    <property type="evidence" value="ECO:0007669"/>
    <property type="project" value="InterPro"/>
</dbReference>
<reference evidence="2" key="1">
    <citation type="submission" date="2016-09" db="EMBL/GenBank/DDBJ databases">
        <title>Acidihalobacter prosperus F5.</title>
        <authorList>
            <person name="Khaleque H.N."/>
            <person name="Ramsay J.P."/>
            <person name="Kaksonen A.H."/>
            <person name="Boxall N.J."/>
            <person name="Watkin E.L.J."/>
        </authorList>
    </citation>
    <scope>NUCLEOTIDE SEQUENCE [LARGE SCALE GENOMIC DNA]</scope>
    <source>
        <strain evidence="2">F5</strain>
    </source>
</reference>
<name>A0A1D8IMY6_9GAMM</name>
<accession>A0A1D8IMY6</accession>